<feature type="short sequence motif" description="Q motif" evidence="9">
    <location>
        <begin position="17"/>
        <end position="45"/>
    </location>
</feature>
<reference evidence="15" key="1">
    <citation type="journal article" date="2019" name="Int. J. Syst. Evol. Microbiol.">
        <title>The Global Catalogue of Microorganisms (GCM) 10K type strain sequencing project: providing services to taxonomists for standard genome sequencing and annotation.</title>
        <authorList>
            <consortium name="The Broad Institute Genomics Platform"/>
            <consortium name="The Broad Institute Genome Sequencing Center for Infectious Disease"/>
            <person name="Wu L."/>
            <person name="Ma J."/>
        </authorList>
    </citation>
    <scope>NUCLEOTIDE SEQUENCE [LARGE SCALE GENOMIC DNA]</scope>
    <source>
        <strain evidence="15">CGMCC 1.6960</strain>
    </source>
</reference>
<comment type="function">
    <text evidence="8">DEAD-box RNA helicase involved in various cellular processes at low temperature, including ribosome biogenesis, mRNA degradation and translation initiation.</text>
</comment>
<dbReference type="HAMAP" id="MF_00964">
    <property type="entry name" value="DEAD_helicase_DeaD"/>
    <property type="match status" value="1"/>
</dbReference>
<dbReference type="Pfam" id="PF25399">
    <property type="entry name" value="DeaD_dimer"/>
    <property type="match status" value="1"/>
</dbReference>
<evidence type="ECO:0000256" key="2">
    <source>
        <dbReference type="ARBA" id="ARBA00022741"/>
    </source>
</evidence>
<dbReference type="InterPro" id="IPR011545">
    <property type="entry name" value="DEAD/DEAH_box_helicase_dom"/>
</dbReference>
<dbReference type="SMART" id="SM00490">
    <property type="entry name" value="HELICc"/>
    <property type="match status" value="1"/>
</dbReference>
<dbReference type="InterPro" id="IPR028618">
    <property type="entry name" value="DEAD_helicase_DeaD"/>
</dbReference>
<dbReference type="Pfam" id="PF03880">
    <property type="entry name" value="DbpA"/>
    <property type="match status" value="1"/>
</dbReference>
<name>A0ABQ2KIS2_9MICO</name>
<dbReference type="CDD" id="cd18787">
    <property type="entry name" value="SF2_C_DEAD"/>
    <property type="match status" value="1"/>
</dbReference>
<dbReference type="InterPro" id="IPR057325">
    <property type="entry name" value="DeaD_dimer"/>
</dbReference>
<keyword evidence="7 8" id="KW-0346">Stress response</keyword>
<accession>A0ABQ2KIS2</accession>
<dbReference type="Pfam" id="PF00271">
    <property type="entry name" value="Helicase_C"/>
    <property type="match status" value="1"/>
</dbReference>
<evidence type="ECO:0000256" key="5">
    <source>
        <dbReference type="ARBA" id="ARBA00022840"/>
    </source>
</evidence>
<dbReference type="InterPro" id="IPR050547">
    <property type="entry name" value="DEAD_box_RNA_helicases"/>
</dbReference>
<feature type="domain" description="Helicase ATP-binding" evidence="11">
    <location>
        <begin position="48"/>
        <end position="219"/>
    </location>
</feature>
<dbReference type="PANTHER" id="PTHR47963">
    <property type="entry name" value="DEAD-BOX ATP-DEPENDENT RNA HELICASE 47, MITOCHONDRIAL"/>
    <property type="match status" value="1"/>
</dbReference>
<organism evidence="14 15">
    <name type="scientific">Agrococcus terreus</name>
    <dbReference type="NCBI Taxonomy" id="574649"/>
    <lineage>
        <taxon>Bacteria</taxon>
        <taxon>Bacillati</taxon>
        <taxon>Actinomycetota</taxon>
        <taxon>Actinomycetes</taxon>
        <taxon>Micrococcales</taxon>
        <taxon>Microbacteriaceae</taxon>
        <taxon>Agrococcus</taxon>
    </lineage>
</organism>
<dbReference type="PROSITE" id="PS00039">
    <property type="entry name" value="DEAD_ATP_HELICASE"/>
    <property type="match status" value="1"/>
</dbReference>
<evidence type="ECO:0000259" key="13">
    <source>
        <dbReference type="PROSITE" id="PS51195"/>
    </source>
</evidence>
<dbReference type="InterPro" id="IPR014014">
    <property type="entry name" value="RNA_helicase_DEAD_Q_motif"/>
</dbReference>
<dbReference type="PROSITE" id="PS51195">
    <property type="entry name" value="Q_MOTIF"/>
    <property type="match status" value="1"/>
</dbReference>
<comment type="catalytic activity">
    <reaction evidence="8">
        <text>ATP + H2O = ADP + phosphate + H(+)</text>
        <dbReference type="Rhea" id="RHEA:13065"/>
        <dbReference type="ChEBI" id="CHEBI:15377"/>
        <dbReference type="ChEBI" id="CHEBI:15378"/>
        <dbReference type="ChEBI" id="CHEBI:30616"/>
        <dbReference type="ChEBI" id="CHEBI:43474"/>
        <dbReference type="ChEBI" id="CHEBI:456216"/>
        <dbReference type="EC" id="3.6.4.13"/>
    </reaction>
</comment>
<gene>
    <name evidence="8 14" type="primary">deaD</name>
    <name evidence="8" type="synonym">csdA</name>
    <name evidence="14" type="ORF">GCM10010968_15320</name>
</gene>
<evidence type="ECO:0000256" key="10">
    <source>
        <dbReference type="SAM" id="MobiDB-lite"/>
    </source>
</evidence>
<dbReference type="PROSITE" id="PS51194">
    <property type="entry name" value="HELICASE_CTER"/>
    <property type="match status" value="1"/>
</dbReference>
<keyword evidence="6 8" id="KW-0694">RNA-binding</keyword>
<keyword evidence="1 8" id="KW-0963">Cytoplasm</keyword>
<feature type="region of interest" description="Disordered" evidence="10">
    <location>
        <begin position="564"/>
        <end position="621"/>
    </location>
</feature>
<dbReference type="InterPro" id="IPR044742">
    <property type="entry name" value="DEAD/DEAH_RhlB"/>
</dbReference>
<dbReference type="Pfam" id="PF00270">
    <property type="entry name" value="DEAD"/>
    <property type="match status" value="1"/>
</dbReference>
<dbReference type="EMBL" id="BMLM01000001">
    <property type="protein sequence ID" value="GGN83946.1"/>
    <property type="molecule type" value="Genomic_DNA"/>
</dbReference>
<evidence type="ECO:0000259" key="11">
    <source>
        <dbReference type="PROSITE" id="PS51192"/>
    </source>
</evidence>
<keyword evidence="3 8" id="KW-0378">Hydrolase</keyword>
<evidence type="ECO:0000256" key="1">
    <source>
        <dbReference type="ARBA" id="ARBA00022490"/>
    </source>
</evidence>
<sequence>MTDTQTAPASDDEGDRTTFADLGLPAGILAALDDVGYETPSAIQAETIPLLLEGRDIIGLAQTGTGKTAAFALPVLAAIDVDRREPQALVLTPTRELAVQVCEAFERYAAHLGGVHVLPIYGGQGYGVQLSALRRGVHVVVGTPGRIMDHLAKGTLDLSGLTHVVLDEADEMLRMGFAEDVDEILQQTPADKQVALFSATMPRQIRAISQQHLRQPAEVTVKGGSQTSPSITQRALMVSYQQKLEALTRVLEVEPFEAAIVFTRTRNETETVAERLRARGYAAAAISGDIAQPQREKTIDALRSGTLDVLVATDVAARGLDVERISHVINYDLPIDTESYVHRIGRTGRAGRTGDAISFVTARERRMLGAIEKATRGTVAVMPMPSAGEVNATRLTRFDDAITAALAETDRIERFREIIAHYVENHDAQQEDVAAALAVVAQGETPLLLDAEADRALQPPRERERGRDRDAGDRPDRAERGPRRGPSDATTYRLAVGSRRGVEPRQIVGALANEGGLGRDDFGRITIRYDFTLVELPELSPGQLEKLSQTRILGVPIDLRVDTGRRERGERDERGPRRDRDDRGPRRDRDDRAPRRDRDDRAPRGDRDERPARKPRHGRDR</sequence>
<evidence type="ECO:0000256" key="6">
    <source>
        <dbReference type="ARBA" id="ARBA00022884"/>
    </source>
</evidence>
<dbReference type="InterPro" id="IPR000629">
    <property type="entry name" value="RNA-helicase_DEAD-box_CS"/>
</dbReference>
<keyword evidence="4 8" id="KW-0347">Helicase</keyword>
<dbReference type="InterPro" id="IPR005580">
    <property type="entry name" value="DbpA/CsdA_RNA-bd_dom"/>
</dbReference>
<feature type="compositionally biased region" description="Basic and acidic residues" evidence="10">
    <location>
        <begin position="564"/>
        <end position="612"/>
    </location>
</feature>
<keyword evidence="2 8" id="KW-0547">Nucleotide-binding</keyword>
<comment type="subcellular location">
    <subcellularLocation>
        <location evidence="8">Cytoplasm</location>
    </subcellularLocation>
</comment>
<keyword evidence="15" id="KW-1185">Reference proteome</keyword>
<evidence type="ECO:0000313" key="14">
    <source>
        <dbReference type="EMBL" id="GGN83946.1"/>
    </source>
</evidence>
<proteinExistence type="inferred from homology"/>
<protein>
    <recommendedName>
        <fullName evidence="8">ATP-dependent RNA helicase DeaD</fullName>
        <ecNumber evidence="8">3.6.4.13</ecNumber>
    </recommendedName>
    <alternativeName>
        <fullName evidence="8">Cold-shock DEAD box protein A</fullName>
    </alternativeName>
</protein>
<dbReference type="Gene3D" id="3.40.50.300">
    <property type="entry name" value="P-loop containing nucleotide triphosphate hydrolases"/>
    <property type="match status" value="2"/>
</dbReference>
<evidence type="ECO:0000259" key="12">
    <source>
        <dbReference type="PROSITE" id="PS51194"/>
    </source>
</evidence>
<dbReference type="PROSITE" id="PS51192">
    <property type="entry name" value="HELICASE_ATP_BIND_1"/>
    <property type="match status" value="1"/>
</dbReference>
<feature type="compositionally biased region" description="Basic and acidic residues" evidence="10">
    <location>
        <begin position="452"/>
        <end position="486"/>
    </location>
</feature>
<dbReference type="InterPro" id="IPR014001">
    <property type="entry name" value="Helicase_ATP-bd"/>
</dbReference>
<dbReference type="RefSeq" id="WP_188717588.1">
    <property type="nucleotide sequence ID" value="NZ_BAABBD010000002.1"/>
</dbReference>
<dbReference type="CDD" id="cd00268">
    <property type="entry name" value="DEADc"/>
    <property type="match status" value="1"/>
</dbReference>
<feature type="region of interest" description="Disordered" evidence="10">
    <location>
        <begin position="450"/>
        <end position="491"/>
    </location>
</feature>
<evidence type="ECO:0000256" key="4">
    <source>
        <dbReference type="ARBA" id="ARBA00022806"/>
    </source>
</evidence>
<dbReference type="InterPro" id="IPR027417">
    <property type="entry name" value="P-loop_NTPase"/>
</dbReference>
<dbReference type="SMART" id="SM00487">
    <property type="entry name" value="DEXDc"/>
    <property type="match status" value="1"/>
</dbReference>
<comment type="caution">
    <text evidence="14">The sequence shown here is derived from an EMBL/GenBank/DDBJ whole genome shotgun (WGS) entry which is preliminary data.</text>
</comment>
<evidence type="ECO:0000256" key="8">
    <source>
        <dbReference type="HAMAP-Rule" id="MF_00964"/>
    </source>
</evidence>
<feature type="domain" description="Helicase C-terminal" evidence="12">
    <location>
        <begin position="243"/>
        <end position="390"/>
    </location>
</feature>
<dbReference type="GO" id="GO:0004386">
    <property type="term" value="F:helicase activity"/>
    <property type="evidence" value="ECO:0007669"/>
    <property type="project" value="UniProtKB-KW"/>
</dbReference>
<evidence type="ECO:0000313" key="15">
    <source>
        <dbReference type="Proteomes" id="UP000626982"/>
    </source>
</evidence>
<dbReference type="Proteomes" id="UP000626982">
    <property type="component" value="Unassembled WGS sequence"/>
</dbReference>
<comment type="similarity">
    <text evidence="8">Belongs to the DEAD box helicase family. DeaD/CsdA subfamily.</text>
</comment>
<evidence type="ECO:0000256" key="9">
    <source>
        <dbReference type="PROSITE-ProRule" id="PRU00552"/>
    </source>
</evidence>
<dbReference type="SUPFAM" id="SSF52540">
    <property type="entry name" value="P-loop containing nucleoside triphosphate hydrolases"/>
    <property type="match status" value="1"/>
</dbReference>
<evidence type="ECO:0000256" key="7">
    <source>
        <dbReference type="ARBA" id="ARBA00023016"/>
    </source>
</evidence>
<keyword evidence="5 8" id="KW-0067">ATP-binding</keyword>
<feature type="domain" description="DEAD-box RNA helicase Q" evidence="13">
    <location>
        <begin position="17"/>
        <end position="45"/>
    </location>
</feature>
<dbReference type="InterPro" id="IPR012677">
    <property type="entry name" value="Nucleotide-bd_a/b_plait_sf"/>
</dbReference>
<dbReference type="PANTHER" id="PTHR47963:SF8">
    <property type="entry name" value="ATP-DEPENDENT RNA HELICASE DEAD"/>
    <property type="match status" value="1"/>
</dbReference>
<dbReference type="Gene3D" id="3.30.70.330">
    <property type="match status" value="1"/>
</dbReference>
<dbReference type="InterPro" id="IPR001650">
    <property type="entry name" value="Helicase_C-like"/>
</dbReference>
<dbReference type="EC" id="3.6.4.13" evidence="8"/>
<evidence type="ECO:0000256" key="3">
    <source>
        <dbReference type="ARBA" id="ARBA00022801"/>
    </source>
</evidence>